<feature type="region of interest" description="Disordered" evidence="1">
    <location>
        <begin position="359"/>
        <end position="521"/>
    </location>
</feature>
<protein>
    <submittedName>
        <fullName evidence="2">Uncharacterized protein</fullName>
    </submittedName>
</protein>
<evidence type="ECO:0000313" key="3">
    <source>
        <dbReference type="Proteomes" id="UP001213623"/>
    </source>
</evidence>
<feature type="compositionally biased region" description="Polar residues" evidence="1">
    <location>
        <begin position="796"/>
        <end position="811"/>
    </location>
</feature>
<dbReference type="Proteomes" id="UP001213623">
    <property type="component" value="Chromosome 1"/>
</dbReference>
<evidence type="ECO:0000313" key="2">
    <source>
        <dbReference type="EMBL" id="WFD25808.1"/>
    </source>
</evidence>
<feature type="region of interest" description="Disordered" evidence="1">
    <location>
        <begin position="219"/>
        <end position="266"/>
    </location>
</feature>
<feature type="compositionally biased region" description="Basic and acidic residues" evidence="1">
    <location>
        <begin position="486"/>
        <end position="499"/>
    </location>
</feature>
<dbReference type="SUPFAM" id="SSF53098">
    <property type="entry name" value="Ribonuclease H-like"/>
    <property type="match status" value="1"/>
</dbReference>
<feature type="compositionally biased region" description="Low complexity" evidence="1">
    <location>
        <begin position="680"/>
        <end position="692"/>
    </location>
</feature>
<name>A0AAF0J2M3_9BASI</name>
<evidence type="ECO:0000256" key="1">
    <source>
        <dbReference type="SAM" id="MobiDB-lite"/>
    </source>
</evidence>
<dbReference type="EMBL" id="CP119892">
    <property type="protein sequence ID" value="WFD25808.1"/>
    <property type="molecule type" value="Genomic_DNA"/>
</dbReference>
<dbReference type="GO" id="GO:0003676">
    <property type="term" value="F:nucleic acid binding"/>
    <property type="evidence" value="ECO:0007669"/>
    <property type="project" value="InterPro"/>
</dbReference>
<feature type="region of interest" description="Disordered" evidence="1">
    <location>
        <begin position="534"/>
        <end position="563"/>
    </location>
</feature>
<feature type="compositionally biased region" description="Polar residues" evidence="1">
    <location>
        <begin position="411"/>
        <end position="436"/>
    </location>
</feature>
<reference evidence="2" key="1">
    <citation type="submission" date="2023-03" db="EMBL/GenBank/DDBJ databases">
        <title>Mating type loci evolution in Malassezia.</title>
        <authorList>
            <person name="Coelho M.A."/>
        </authorList>
    </citation>
    <scope>NUCLEOTIDE SEQUENCE</scope>
    <source>
        <strain evidence="2">CBS 9557</strain>
    </source>
</reference>
<dbReference type="Gene3D" id="3.30.420.10">
    <property type="entry name" value="Ribonuclease H-like superfamily/Ribonuclease H"/>
    <property type="match status" value="1"/>
</dbReference>
<proteinExistence type="predicted"/>
<feature type="compositionally biased region" description="Low complexity" evidence="1">
    <location>
        <begin position="248"/>
        <end position="262"/>
    </location>
</feature>
<dbReference type="InterPro" id="IPR012337">
    <property type="entry name" value="RNaseH-like_sf"/>
</dbReference>
<organism evidence="2 3">
    <name type="scientific">Malassezia nana</name>
    <dbReference type="NCBI Taxonomy" id="180528"/>
    <lineage>
        <taxon>Eukaryota</taxon>
        <taxon>Fungi</taxon>
        <taxon>Dikarya</taxon>
        <taxon>Basidiomycota</taxon>
        <taxon>Ustilaginomycotina</taxon>
        <taxon>Malasseziomycetes</taxon>
        <taxon>Malasseziales</taxon>
        <taxon>Malasseziaceae</taxon>
        <taxon>Malassezia</taxon>
    </lineage>
</organism>
<gene>
    <name evidence="2" type="ORF">MNAN1_000774</name>
</gene>
<keyword evidence="3" id="KW-1185">Reference proteome</keyword>
<feature type="region of interest" description="Disordered" evidence="1">
    <location>
        <begin position="1"/>
        <end position="81"/>
    </location>
</feature>
<feature type="region of interest" description="Disordered" evidence="1">
    <location>
        <begin position="680"/>
        <end position="699"/>
    </location>
</feature>
<dbReference type="AlphaFoldDB" id="A0AAF0J2M3"/>
<sequence>MRTDTGLQERAPRSNQPSVRSEALLSARGSTDQEARGRWGIPRPAQELEDSYVPPPAESESGSDSVVPAMMPSEPGHEQATTNDMQSAVFQQFSGPYMTDHECVGSVQALFVASATDPSGSSIAYGIYGGPFSMLNAAQVLRGEDRAPSHMARRTPLHTAALVRRAELRGVIVALRQLSHIRQGRLCAHVCVSSAYVAKAWGTWIPQWEAHGWPGEETEARLRAQESPFPETPRRGRYQRYMDSPGQRSSGTSATDSSASTRRSTRRLVDEDLLRELAALRAELARLDTQGRARVYLYQIGSQHNPALIEAMHCVDGDAPPLEPEVPLQKLSLHNSPAAVPQQKAWKLEPMRVYGPVAPPVNENATMPSPLPDDAYLRSPTDRSPHLARAKSPLAPPSLGRPVSSWAGTPRSYTASPMADTTHSFSPHASPHTTGSPLPAFRSKPSPLVSQSASHKEPFDGLTPTIAAPDLPAASPPHAPLTMEALEEHNRHMGSDKPQSRSRRRARSTRSSVRSENAQSIVQRLTPRFLRREPKEAAAVKSPVLSERPMSPVPPSITPKPRLRTVASQPNLRVRKQEPAVSRQTQDMPPDQLPKRVGFSPAAPDLAQDQHAANLARRHEELTRREQELARREVEMMRIRFEMDRQKKQLEMIGTTPAAAPRIEERSDWLWDATLRRTPRLPAAPLPSEQPQSPQPRKKEWEAAPIADMQSLGAPKAPELPLSRGSQWVMYEERLPTSAASDTTSSRSENTSSLGLFVDKGFGQAAALPSSSPYARRTASNASSLQFIRGVGGNNHRASNTSTSESDSLFL</sequence>
<feature type="region of interest" description="Disordered" evidence="1">
    <location>
        <begin position="790"/>
        <end position="811"/>
    </location>
</feature>
<accession>A0AAF0J2M3</accession>
<dbReference type="InterPro" id="IPR036397">
    <property type="entry name" value="RNaseH_sf"/>
</dbReference>